<dbReference type="OrthoDB" id="5720484at2"/>
<feature type="domain" description="DUF2134" evidence="2">
    <location>
        <begin position="74"/>
        <end position="166"/>
    </location>
</feature>
<sequence>MKLAAFGVANARFKGSLMSGSHPQYQRGAIGLLGILTLLLAVLFAALVIDTGRLMLEQRRLQMVADMAVLDASSGAGHCGDGSLQSAQLLAQQSAANHHHMTQPSDTLDVRLGTLSTGAGGLRQFVDSNASMASAVRVTAGRSVPASFFAGGLLGNDVTLSATAVAERRAIAGFSAGSMLLGLSDSDAALLNLLLTGILGSPVNLSLLSYQGIASTQISLADLVSASATAGSVEQLLNTNMNVAELLHLYADAVGQGAADVAVIAAMQSLAAASVDTLNLTIGDLLDVTTDSPEQAAEADINLLDLLTTTALVANGGQALLLPLDLTLPGIASISSQLTVTEPPQIAIGPPLRDSNGEWRTRVQTAQIEMQTLIQGDINLNVAGLIGARATVDLALQLAVAQGSAWLQQIQCSSLQTNHAVVTIGTQPGIADLRMTRASDSGATMGRIDVSAQVLLLGQIPVARVDVGLGLPLHHSGGVALVYGVDLRDADALPMVQTASTDVGASLENLSGSLTTDVTLLGVLPVPLLDQLIVDALLSQLLAPILVALAQTTVDPLLSVLGIDGGAISVQLFSVEMDRPDLMM</sequence>
<dbReference type="STRING" id="1286106.MPL1_11388"/>
<evidence type="ECO:0008006" key="6">
    <source>
        <dbReference type="Google" id="ProtNLM"/>
    </source>
</evidence>
<evidence type="ECO:0000259" key="3">
    <source>
        <dbReference type="Pfam" id="PF13400"/>
    </source>
</evidence>
<comment type="caution">
    <text evidence="4">The sequence shown here is derived from an EMBL/GenBank/DDBJ whole genome shotgun (WGS) entry which is preliminary data.</text>
</comment>
<dbReference type="AlphaFoldDB" id="M7PP34"/>
<evidence type="ECO:0000313" key="5">
    <source>
        <dbReference type="Proteomes" id="UP000012019"/>
    </source>
</evidence>
<evidence type="ECO:0000259" key="2">
    <source>
        <dbReference type="Pfam" id="PF09977"/>
    </source>
</evidence>
<organism evidence="4 5">
    <name type="scientific">Methylophaga lonarensis MPL</name>
    <dbReference type="NCBI Taxonomy" id="1286106"/>
    <lineage>
        <taxon>Bacteria</taxon>
        <taxon>Pseudomonadati</taxon>
        <taxon>Pseudomonadota</taxon>
        <taxon>Gammaproteobacteria</taxon>
        <taxon>Thiotrichales</taxon>
        <taxon>Piscirickettsiaceae</taxon>
        <taxon>Methylophaga</taxon>
    </lineage>
</organism>
<dbReference type="Proteomes" id="UP000012019">
    <property type="component" value="Unassembled WGS sequence"/>
</dbReference>
<feature type="domain" description="Putative Flp pilus-assembly TadG-like N-terminal" evidence="3">
    <location>
        <begin position="28"/>
        <end position="72"/>
    </location>
</feature>
<dbReference type="Pfam" id="PF09977">
    <property type="entry name" value="Tad_C"/>
    <property type="match status" value="1"/>
</dbReference>
<proteinExistence type="predicted"/>
<gene>
    <name evidence="4" type="ORF">MPL1_11388</name>
</gene>
<dbReference type="InterPro" id="IPR018705">
    <property type="entry name" value="DUF2134_membrane"/>
</dbReference>
<keyword evidence="1" id="KW-0812">Transmembrane</keyword>
<dbReference type="RefSeq" id="WP_009727232.1">
    <property type="nucleotide sequence ID" value="NZ_APHR01000065.1"/>
</dbReference>
<evidence type="ECO:0000256" key="1">
    <source>
        <dbReference type="SAM" id="Phobius"/>
    </source>
</evidence>
<feature type="transmembrane region" description="Helical" evidence="1">
    <location>
        <begin position="28"/>
        <end position="49"/>
    </location>
</feature>
<dbReference type="Pfam" id="PF13400">
    <property type="entry name" value="Tad"/>
    <property type="match status" value="1"/>
</dbReference>
<dbReference type="InterPro" id="IPR028087">
    <property type="entry name" value="Tad_N"/>
</dbReference>
<dbReference type="PATRIC" id="fig|1286106.3.peg.2278"/>
<keyword evidence="1" id="KW-1133">Transmembrane helix</keyword>
<dbReference type="EMBL" id="APHR01000065">
    <property type="protein sequence ID" value="EMR12219.1"/>
    <property type="molecule type" value="Genomic_DNA"/>
</dbReference>
<keyword evidence="5" id="KW-1185">Reference proteome</keyword>
<keyword evidence="1" id="KW-0472">Membrane</keyword>
<name>M7PP34_9GAMM</name>
<accession>M7PP34</accession>
<reference evidence="4 5" key="1">
    <citation type="journal article" date="2013" name="Genome Announc.">
        <title>Draft Genome Sequence of Methylophaga lonarensis MPLT, a Haloalkaliphilic (Non-Methane-Utilizing) Methylotroph.</title>
        <authorList>
            <person name="Shetty S.A."/>
            <person name="Marathe N.P."/>
            <person name="Munot H."/>
            <person name="Antony C.P."/>
            <person name="Dhotre D.P."/>
            <person name="Murrell J.C."/>
            <person name="Shouche Y.S."/>
        </authorList>
    </citation>
    <scope>NUCLEOTIDE SEQUENCE [LARGE SCALE GENOMIC DNA]</scope>
    <source>
        <strain evidence="4 5">MPL</strain>
    </source>
</reference>
<dbReference type="eggNOG" id="COG4655">
    <property type="taxonomic scope" value="Bacteria"/>
</dbReference>
<protein>
    <recommendedName>
        <fullName evidence="6">Flp pilus-assembly TadG-like N-terminal domain-containing protein</fullName>
    </recommendedName>
</protein>
<evidence type="ECO:0000313" key="4">
    <source>
        <dbReference type="EMBL" id="EMR12219.1"/>
    </source>
</evidence>